<name>A0A800N8E3_CYTFI</name>
<dbReference type="EMBL" id="VDEM01000092">
    <property type="protein sequence ID" value="KAF0821633.1"/>
    <property type="molecule type" value="Genomic_DNA"/>
</dbReference>
<dbReference type="RefSeq" id="WP_159346967.1">
    <property type="nucleotide sequence ID" value="NZ_JBALOT010000037.1"/>
</dbReference>
<organism evidence="1 2">
    <name type="scientific">Cytobacillus firmus</name>
    <name type="common">Bacillus firmus</name>
    <dbReference type="NCBI Taxonomy" id="1399"/>
    <lineage>
        <taxon>Bacteria</taxon>
        <taxon>Bacillati</taxon>
        <taxon>Bacillota</taxon>
        <taxon>Bacilli</taxon>
        <taxon>Bacillales</taxon>
        <taxon>Bacillaceae</taxon>
        <taxon>Cytobacillus</taxon>
    </lineage>
</organism>
<proteinExistence type="predicted"/>
<dbReference type="NCBIfam" id="TIGR02687">
    <property type="entry name" value="BREX-1 system phosphatase PglZ type A"/>
    <property type="match status" value="1"/>
</dbReference>
<dbReference type="Pfam" id="PF08665">
    <property type="entry name" value="PglZ"/>
    <property type="match status" value="1"/>
</dbReference>
<reference evidence="1 2" key="1">
    <citation type="journal article" date="2020" name="G3 (Bethesda)">
        <title>Whole Genome Sequencing and Comparative Genomics of Two Nematicidal Bacillus Strains Reveals a Wide Range of Possible Virulence Factors.</title>
        <authorList>
            <person name="Susic N."/>
            <person name="Janezic S."/>
            <person name="Rupnik M."/>
            <person name="Geric Stare B."/>
        </authorList>
    </citation>
    <scope>NUCLEOTIDE SEQUENCE [LARGE SCALE GENOMIC DNA]</scope>
    <source>
        <strain evidence="1 2">I-1582</strain>
    </source>
</reference>
<gene>
    <name evidence="1" type="ORF">KIS1582_4619</name>
</gene>
<evidence type="ECO:0000313" key="2">
    <source>
        <dbReference type="Proteomes" id="UP000465778"/>
    </source>
</evidence>
<dbReference type="AlphaFoldDB" id="A0A800N8E3"/>
<sequence length="830" mass="97782">MNIIEKLKEKIQQEKKIKERSIVFWYDPQSQVSVEELKEQLDDIEVRQLTKNNPFQLKIEIELQRKTESFLIYSTETRPHDKDNMLLDILSYSTEYKADETAMLSETLKVSDQVLRQMMEQYPLFFESKDRKRRLSKILPKDTDEYHFEISMMAVLVKASVPDIRIIARRLLLNGLHMEENDLLKQLERNYSLERTLEFIGRHFGVSLDRDNEPLLQLLNVLIYQHFRQNAGFTVEDWEAKWASSSPNICALFVEEWLQHDGEVFEEHIKEWEKVHQVRDVLTKRDIENYQLVETFPVVDVLIIEKCIDELVHQTIHVDERLSLIEQRLQTYWGSKGKLKALYETLFEAIRIEKLRPVVNRIHQHEDFYENYTKYLYKIDHAYRHFMHHFTRLDAKEMLEEIANYLTNWYENEYLRRISEEMNFRLQDGYVSKLMHQRTFFSKVISPILEKEQTRVFVIISDALRYEAAYELYEQLKERENGKSSINPMIASYPTYTQLGMASLLPHRELAADEKKGILADGQSTKGLDNRRQILQSIEPHSEVLKLKELLDMKTVEVDQLLKGKRLVYLYHDHIDALGDSAKSERETYRAVHQAISDLEYAVDRLSRLQAKRIFITADHGFLFQFKQIENHGKIPAVEGQVIDHNRRFAIGHNLSVPEGSIKLTERQTPIQNAEVVMAKSINRFKTGGGLQFIHGGALPQEAVVPLIDYRRIEAGKPVDVAVAMINKVITNYRIPVSFYQEQSITDNYTSRKVNIAFYQGDERISNEVELVFDLKGENRDRNRQVIFNLVEKHYKIGETCILRAETVSKKGKEPYLEEEFTLRLYEALY</sequence>
<protein>
    <recommendedName>
        <fullName evidence="3">PglZ domain-containing protein</fullName>
    </recommendedName>
</protein>
<dbReference type="InterPro" id="IPR014060">
    <property type="entry name" value="PglZ"/>
</dbReference>
<dbReference type="Proteomes" id="UP000465778">
    <property type="component" value="Unassembled WGS sequence"/>
</dbReference>
<accession>A0A800N8E3</accession>
<comment type="caution">
    <text evidence="1">The sequence shown here is derived from an EMBL/GenBank/DDBJ whole genome shotgun (WGS) entry which is preliminary data.</text>
</comment>
<evidence type="ECO:0008006" key="3">
    <source>
        <dbReference type="Google" id="ProtNLM"/>
    </source>
</evidence>
<dbReference type="OrthoDB" id="9769734at2"/>
<evidence type="ECO:0000313" key="1">
    <source>
        <dbReference type="EMBL" id="KAF0821633.1"/>
    </source>
</evidence>